<dbReference type="GO" id="GO:0003825">
    <property type="term" value="F:alpha,alpha-trehalose-phosphate synthase (UDP-forming) activity"/>
    <property type="evidence" value="ECO:0007669"/>
    <property type="project" value="TreeGrafter"/>
</dbReference>
<reference evidence="4" key="1">
    <citation type="submission" date="2014-05" db="EMBL/GenBank/DDBJ databases">
        <authorList>
            <person name="Chronopoulou M."/>
        </authorList>
    </citation>
    <scope>NUCLEOTIDE SEQUENCE</scope>
    <source>
        <tissue evidence="4">Whole organism</tissue>
    </source>
</reference>
<dbReference type="GO" id="GO:0004805">
    <property type="term" value="F:trehalose-phosphatase activity"/>
    <property type="evidence" value="ECO:0007669"/>
    <property type="project" value="TreeGrafter"/>
</dbReference>
<evidence type="ECO:0000256" key="1">
    <source>
        <dbReference type="ARBA" id="ARBA00005409"/>
    </source>
</evidence>
<dbReference type="NCBIfam" id="TIGR00685">
    <property type="entry name" value="T6PP"/>
    <property type="match status" value="1"/>
</dbReference>
<dbReference type="InterPro" id="IPR023214">
    <property type="entry name" value="HAD_sf"/>
</dbReference>
<sequence>MSEIVQTLMDNEDKKAPLIVVSNRLPFVLKRNEEDGSLIRSSSAGGLVTAVAPVVIACKGIWVGWTGLYDFKEGIDVIPESSPDDKNPTAGLQSSQAFPVTVEPKLFDDYYNGCCNGIFWPLFHSMPDRAVFEIAFWKAYTKVNKAFAMTTMNAIRKVNQERMKVPENKRCPSPIVWLHDYHLMKAANIIRDTCKDEGIEIRMAFFLHIPFPTFDILRICPWVDEILMGVLGCDLVGFHIDDYCINFLDCCQRCLGLRTSSNKMWVEHIGRVIHVKPLPIGIPYTNFENLSKIAPPIYQPGETKIILGVDRLDYTKGLVARLKALVRLFEKYPKWITKVILVQIAVPSRTEVLEYQELKKQIDILVGQINGDYSTASWAPIRYIYSSMPQHELVGFYRDARVALVTPLRDGMNLVGKEFVASQKDADPGVLILSPFAGAGNIMHEALMANPYESDNVADTINRALEMPLDERQLRMNQLKKREKKMDVDAWVKMFLLEMDNVENKVLTYPKTMDDLMEDMFEFEDRLGPYVEMSTKLGIILDFDGTLSCLARTPGLAMMAPETKKVLERFSNMSDVHIAIISGRSLEDLRHKVGVEKITYAGNHGLEIMHPDGHTFSQSVPQDYKDRLSKLKDELTEEVTKYGAWVEDKDLLMAWHYREVDYDKRAALINQAKSIYARHNFTISEVSKRLENNPPCGWDRGSTCIQILRTIFGVDWEERVKVIYAGDSTADEIAIERLKGVAYTFRVNNEDSNVITKTSADFRINGTDGVLKLLKFLERRLLGRSRRTSAQSVERELDINDLTITEGKELGYISPKHNRSRSNSFNSSMRRRTASTGAMNPSLCKATLAKTHHTRINQEKPPHP</sequence>
<name>A0A0K2T973_LEPSM</name>
<dbReference type="InterPro" id="IPR006379">
    <property type="entry name" value="HAD-SF_hydro_IIB"/>
</dbReference>
<dbReference type="EMBL" id="HACA01005283">
    <property type="protein sequence ID" value="CDW22644.1"/>
    <property type="molecule type" value="Transcribed_RNA"/>
</dbReference>
<dbReference type="Gene3D" id="3.40.50.1000">
    <property type="entry name" value="HAD superfamily/HAD-like"/>
    <property type="match status" value="1"/>
</dbReference>
<dbReference type="CDD" id="cd03788">
    <property type="entry name" value="GT20_TPS"/>
    <property type="match status" value="1"/>
</dbReference>
<dbReference type="GO" id="GO:0005992">
    <property type="term" value="P:trehalose biosynthetic process"/>
    <property type="evidence" value="ECO:0007669"/>
    <property type="project" value="InterPro"/>
</dbReference>
<dbReference type="PANTHER" id="PTHR10788:SF106">
    <property type="entry name" value="BCDNA.GH08860"/>
    <property type="match status" value="1"/>
</dbReference>
<dbReference type="FunFam" id="3.40.50.2000:FF:000113">
    <property type="entry name" value="Alpha,alpha-trehalose-phosphate synthase"/>
    <property type="match status" value="1"/>
</dbReference>
<dbReference type="OrthoDB" id="6370027at2759"/>
<dbReference type="Pfam" id="PF00982">
    <property type="entry name" value="Glyco_transf_20"/>
    <property type="match status" value="1"/>
</dbReference>
<dbReference type="Pfam" id="PF02358">
    <property type="entry name" value="Trehalose_PPase"/>
    <property type="match status" value="1"/>
</dbReference>
<evidence type="ECO:0000256" key="2">
    <source>
        <dbReference type="ARBA" id="ARBA00006330"/>
    </source>
</evidence>
<evidence type="ECO:0000313" key="4">
    <source>
        <dbReference type="EMBL" id="CDW22644.1"/>
    </source>
</evidence>
<dbReference type="FunFam" id="3.40.50.2000:FF:000150">
    <property type="entry name" value="Trehalose-6-phosphate synthase"/>
    <property type="match status" value="1"/>
</dbReference>
<dbReference type="SUPFAM" id="SSF56784">
    <property type="entry name" value="HAD-like"/>
    <property type="match status" value="1"/>
</dbReference>
<organism evidence="4">
    <name type="scientific">Lepeophtheirus salmonis</name>
    <name type="common">Salmon louse</name>
    <name type="synonym">Caligus salmonis</name>
    <dbReference type="NCBI Taxonomy" id="72036"/>
    <lineage>
        <taxon>Eukaryota</taxon>
        <taxon>Metazoa</taxon>
        <taxon>Ecdysozoa</taxon>
        <taxon>Arthropoda</taxon>
        <taxon>Crustacea</taxon>
        <taxon>Multicrustacea</taxon>
        <taxon>Hexanauplia</taxon>
        <taxon>Copepoda</taxon>
        <taxon>Siphonostomatoida</taxon>
        <taxon>Caligidae</taxon>
        <taxon>Lepeophtheirus</taxon>
    </lineage>
</organism>
<dbReference type="Gene3D" id="3.40.50.2000">
    <property type="entry name" value="Glycogen Phosphorylase B"/>
    <property type="match status" value="2"/>
</dbReference>
<accession>A0A0K2T973</accession>
<dbReference type="PANTHER" id="PTHR10788">
    <property type="entry name" value="TREHALOSE-6-PHOSPHATE SYNTHASE"/>
    <property type="match status" value="1"/>
</dbReference>
<evidence type="ECO:0000256" key="3">
    <source>
        <dbReference type="SAM" id="MobiDB-lite"/>
    </source>
</evidence>
<dbReference type="GO" id="GO:0005829">
    <property type="term" value="C:cytosol"/>
    <property type="evidence" value="ECO:0007669"/>
    <property type="project" value="TreeGrafter"/>
</dbReference>
<dbReference type="NCBIfam" id="TIGR01484">
    <property type="entry name" value="HAD-SF-IIB"/>
    <property type="match status" value="1"/>
</dbReference>
<dbReference type="SUPFAM" id="SSF53756">
    <property type="entry name" value="UDP-Glycosyltransferase/glycogen phosphorylase"/>
    <property type="match status" value="1"/>
</dbReference>
<dbReference type="AlphaFoldDB" id="A0A0K2T973"/>
<dbReference type="InterPro" id="IPR001830">
    <property type="entry name" value="Glyco_trans_20"/>
</dbReference>
<protein>
    <submittedName>
        <fullName evidence="4">Alpha,alphatrehalosephosphate synthase [UDPforming] A-like [Bombyx mori]</fullName>
    </submittedName>
</protein>
<dbReference type="InterPro" id="IPR003337">
    <property type="entry name" value="Trehalose_PPase"/>
</dbReference>
<dbReference type="Gene3D" id="3.30.70.1020">
    <property type="entry name" value="Trehalose-6-phosphate phosphatase related protein, domain 2"/>
    <property type="match status" value="1"/>
</dbReference>
<proteinExistence type="inferred from homology"/>
<comment type="similarity">
    <text evidence="1">In the N-terminal section; belongs to the glycosyltransferase 20 family.</text>
</comment>
<feature type="region of interest" description="Disordered" evidence="3">
    <location>
        <begin position="814"/>
        <end position="842"/>
    </location>
</feature>
<comment type="similarity">
    <text evidence="2">In the C-terminal section; belongs to the trehalose phosphatase family.</text>
</comment>
<dbReference type="InterPro" id="IPR036412">
    <property type="entry name" value="HAD-like_sf"/>
</dbReference>